<dbReference type="SUPFAM" id="SSF69287">
    <property type="entry name" value="Urease metallochaperone UreE, N-terminal domain"/>
    <property type="match status" value="1"/>
</dbReference>
<dbReference type="Pfam" id="PF02814">
    <property type="entry name" value="UreE_N"/>
    <property type="match status" value="1"/>
</dbReference>
<sequence>MLKLDTIMSKAQILLRQNYTLLTLPYERRIISRQRVTLDDGQDAGLFLPRGTILQDGDYLKAETGEVVVVKAADETVSTLYCEDPLQVARACYHLGNRHVQLQIAQGMIRYQHDHVLDDMLRGLGLHIVVEPAPFKPEPGAYGGGHGHSHDHDDHSHEHPHEHSH</sequence>
<reference evidence="8" key="1">
    <citation type="submission" date="2020-01" db="EMBL/GenBank/DDBJ databases">
        <authorList>
            <person name="Meier V. D."/>
            <person name="Meier V D."/>
        </authorList>
    </citation>
    <scope>NUCLEOTIDE SEQUENCE</scope>
    <source>
        <strain evidence="8">HLG_WM_MAG_09</strain>
    </source>
</reference>
<evidence type="ECO:0000256" key="2">
    <source>
        <dbReference type="ARBA" id="ARBA00022490"/>
    </source>
</evidence>
<dbReference type="GO" id="GO:0006457">
    <property type="term" value="P:protein folding"/>
    <property type="evidence" value="ECO:0007669"/>
    <property type="project" value="InterPro"/>
</dbReference>
<dbReference type="AlphaFoldDB" id="A0A6S6UEQ9"/>
<comment type="similarity">
    <text evidence="5">Belongs to the UreE family.</text>
</comment>
<proteinExistence type="inferred from homology"/>
<dbReference type="Gene3D" id="3.30.70.790">
    <property type="entry name" value="UreE, C-terminal domain"/>
    <property type="match status" value="1"/>
</dbReference>
<gene>
    <name evidence="5" type="primary">ureE</name>
    <name evidence="8" type="ORF">HELGO_WM60627</name>
</gene>
<dbReference type="Gene3D" id="2.60.260.20">
    <property type="entry name" value="Urease metallochaperone UreE, N-terminal domain"/>
    <property type="match status" value="1"/>
</dbReference>
<keyword evidence="2 5" id="KW-0963">Cytoplasm</keyword>
<comment type="subcellular location">
    <subcellularLocation>
        <location evidence="1 5">Cytoplasm</location>
    </subcellularLocation>
</comment>
<dbReference type="HAMAP" id="MF_00822">
    <property type="entry name" value="UreE"/>
    <property type="match status" value="1"/>
</dbReference>
<dbReference type="InterPro" id="IPR036118">
    <property type="entry name" value="UreE_N_sf"/>
</dbReference>
<feature type="domain" description="UreE urease accessory N-terminal" evidence="7">
    <location>
        <begin position="1"/>
        <end position="68"/>
    </location>
</feature>
<evidence type="ECO:0000256" key="4">
    <source>
        <dbReference type="ARBA" id="ARBA00023186"/>
    </source>
</evidence>
<dbReference type="EMBL" id="CACVAT010000581">
    <property type="protein sequence ID" value="CAA6830398.1"/>
    <property type="molecule type" value="Genomic_DNA"/>
</dbReference>
<dbReference type="GO" id="GO:0051082">
    <property type="term" value="F:unfolded protein binding"/>
    <property type="evidence" value="ECO:0007669"/>
    <property type="project" value="UniProtKB-UniRule"/>
</dbReference>
<evidence type="ECO:0000313" key="8">
    <source>
        <dbReference type="EMBL" id="CAA6830398.1"/>
    </source>
</evidence>
<feature type="region of interest" description="Disordered" evidence="6">
    <location>
        <begin position="135"/>
        <end position="165"/>
    </location>
</feature>
<evidence type="ECO:0000256" key="1">
    <source>
        <dbReference type="ARBA" id="ARBA00004496"/>
    </source>
</evidence>
<dbReference type="GO" id="GO:0016151">
    <property type="term" value="F:nickel cation binding"/>
    <property type="evidence" value="ECO:0007669"/>
    <property type="project" value="UniProtKB-UniRule"/>
</dbReference>
<dbReference type="SMART" id="SM00988">
    <property type="entry name" value="UreE_N"/>
    <property type="match status" value="1"/>
</dbReference>
<dbReference type="PIRSF" id="PIRSF036402">
    <property type="entry name" value="Ureas_acces_UreE"/>
    <property type="match status" value="1"/>
</dbReference>
<dbReference type="GO" id="GO:0065003">
    <property type="term" value="P:protein-containing complex assembly"/>
    <property type="evidence" value="ECO:0007669"/>
    <property type="project" value="InterPro"/>
</dbReference>
<dbReference type="GO" id="GO:0019627">
    <property type="term" value="P:urea metabolic process"/>
    <property type="evidence" value="ECO:0007669"/>
    <property type="project" value="InterPro"/>
</dbReference>
<evidence type="ECO:0000259" key="7">
    <source>
        <dbReference type="SMART" id="SM00988"/>
    </source>
</evidence>
<keyword evidence="4 5" id="KW-0143">Chaperone</keyword>
<dbReference type="NCBIfam" id="NF009751">
    <property type="entry name" value="PRK13261.1-1"/>
    <property type="match status" value="1"/>
</dbReference>
<dbReference type="GO" id="GO:0005737">
    <property type="term" value="C:cytoplasm"/>
    <property type="evidence" value="ECO:0007669"/>
    <property type="project" value="UniProtKB-SubCell"/>
</dbReference>
<name>A0A6S6UEQ9_9GAMM</name>
<organism evidence="8">
    <name type="scientific">uncultured Thiotrichaceae bacterium</name>
    <dbReference type="NCBI Taxonomy" id="298394"/>
    <lineage>
        <taxon>Bacteria</taxon>
        <taxon>Pseudomonadati</taxon>
        <taxon>Pseudomonadota</taxon>
        <taxon>Gammaproteobacteria</taxon>
        <taxon>Thiotrichales</taxon>
        <taxon>Thiotrichaceae</taxon>
        <taxon>environmental samples</taxon>
    </lineage>
</organism>
<feature type="compositionally biased region" description="Basic and acidic residues" evidence="6">
    <location>
        <begin position="148"/>
        <end position="165"/>
    </location>
</feature>
<dbReference type="InterPro" id="IPR004029">
    <property type="entry name" value="UreE_N"/>
</dbReference>
<comment type="function">
    <text evidence="5">Involved in urease metallocenter assembly. Binds nickel. Probably functions as a nickel donor during metallocenter assembly.</text>
</comment>
<dbReference type="Pfam" id="PF05194">
    <property type="entry name" value="UreE_C"/>
    <property type="match status" value="1"/>
</dbReference>
<evidence type="ECO:0000256" key="3">
    <source>
        <dbReference type="ARBA" id="ARBA00022596"/>
    </source>
</evidence>
<dbReference type="InterPro" id="IPR012406">
    <property type="entry name" value="UreE"/>
</dbReference>
<accession>A0A6S6UEQ9</accession>
<dbReference type="CDD" id="cd00571">
    <property type="entry name" value="UreE"/>
    <property type="match status" value="1"/>
</dbReference>
<dbReference type="InterPro" id="IPR007864">
    <property type="entry name" value="UreE_C_dom"/>
</dbReference>
<keyword evidence="3 5" id="KW-0533">Nickel</keyword>
<evidence type="ECO:0000256" key="6">
    <source>
        <dbReference type="SAM" id="MobiDB-lite"/>
    </source>
</evidence>
<dbReference type="SUPFAM" id="SSF69737">
    <property type="entry name" value="Urease metallochaperone UreE, C-terminal domain"/>
    <property type="match status" value="1"/>
</dbReference>
<evidence type="ECO:0000256" key="5">
    <source>
        <dbReference type="HAMAP-Rule" id="MF_00822"/>
    </source>
</evidence>
<protein>
    <recommendedName>
        <fullName evidence="5">Urease accessory protein UreE</fullName>
    </recommendedName>
</protein>